<dbReference type="Proteomes" id="UP000019484">
    <property type="component" value="Unassembled WGS sequence"/>
</dbReference>
<sequence>MAKLMTFPVFDAIGPLEPYTDPMTMSALDKLCLIPFIDSMRGKIVDAVHNLPGDLKNLPAMPPMVMTGERCYITNLRLLLRYLKHVSKACQRQQADEAVKVLTRWRTLVKRSHDLDEASAEILLKHDDEDFEFLHKKPDTETSSPRSLSAISEASTLHSSPNTSVGGGDRAQGTEDCIIAVDADKMTANTKEQSDDDNESKISENDELAVAHWTALSTAEGCEHVGTNSTRSVSRAGQDSVDNIEQPDMVDAHQHVMDFADEGLEFEFDFDYPLDQPEVKPTAEEPGNNLAMEIHAANVKEHADLTHVFLFPREDGPDAAKGTSSIETTESRNQKVGEPVEHESSNNTATEIHAANVKEHADLTHVFLFPREDGNEGTPNFKVPDSDKQAGCQRLTESSNVEAGVIPEGDENNSIAELHAANIKEHDDLGHVFLFPREDGPEAHEDIDDQHAPAPGVSVVDFAYEQSSDLMPETADGELFDFDSMVVEPAAEEESTLISETTPKLPKVLDLGIVWDAMPEIESDMGDTEAHVEEIDSEPLSSVEKDQVPGSKQVGKTNGSGTLDSKDGEQVDAAKHIEVVGGKEHEETKDAAQVSDANHTAHVEIIDIKPTVTSSEASPEPHWAWTAGFMGLSAGAVVAAVRNPLFASALLFGGIAYAKYRLNQPA</sequence>
<feature type="region of interest" description="Disordered" evidence="1">
    <location>
        <begin position="313"/>
        <end position="347"/>
    </location>
</feature>
<gene>
    <name evidence="2" type="ORF">A1O1_05490</name>
</gene>
<dbReference type="AlphaFoldDB" id="W9YFW4"/>
<comment type="caution">
    <text evidence="2">The sequence shown here is derived from an EMBL/GenBank/DDBJ whole genome shotgun (WGS) entry which is preliminary data.</text>
</comment>
<protein>
    <submittedName>
        <fullName evidence="2">Uncharacterized protein</fullName>
    </submittedName>
</protein>
<dbReference type="OrthoDB" id="4161243at2759"/>
<feature type="compositionally biased region" description="Polar residues" evidence="1">
    <location>
        <begin position="554"/>
        <end position="563"/>
    </location>
</feature>
<evidence type="ECO:0000313" key="2">
    <source>
        <dbReference type="EMBL" id="EXJ88560.1"/>
    </source>
</evidence>
<dbReference type="GeneID" id="19160365"/>
<evidence type="ECO:0000256" key="1">
    <source>
        <dbReference type="SAM" id="MobiDB-lite"/>
    </source>
</evidence>
<keyword evidence="3" id="KW-1185">Reference proteome</keyword>
<feature type="compositionally biased region" description="Polar residues" evidence="1">
    <location>
        <begin position="141"/>
        <end position="164"/>
    </location>
</feature>
<evidence type="ECO:0000313" key="3">
    <source>
        <dbReference type="Proteomes" id="UP000019484"/>
    </source>
</evidence>
<dbReference type="EMBL" id="AMWN01000004">
    <property type="protein sequence ID" value="EXJ88560.1"/>
    <property type="molecule type" value="Genomic_DNA"/>
</dbReference>
<reference evidence="2 3" key="1">
    <citation type="submission" date="2013-03" db="EMBL/GenBank/DDBJ databases">
        <title>The Genome Sequence of Capronia coronata CBS 617.96.</title>
        <authorList>
            <consortium name="The Broad Institute Genomics Platform"/>
            <person name="Cuomo C."/>
            <person name="de Hoog S."/>
            <person name="Gorbushina A."/>
            <person name="Walker B."/>
            <person name="Young S.K."/>
            <person name="Zeng Q."/>
            <person name="Gargeya S."/>
            <person name="Fitzgerald M."/>
            <person name="Haas B."/>
            <person name="Abouelleil A."/>
            <person name="Allen A.W."/>
            <person name="Alvarado L."/>
            <person name="Arachchi H.M."/>
            <person name="Berlin A.M."/>
            <person name="Chapman S.B."/>
            <person name="Gainer-Dewar J."/>
            <person name="Goldberg J."/>
            <person name="Griggs A."/>
            <person name="Gujja S."/>
            <person name="Hansen M."/>
            <person name="Howarth C."/>
            <person name="Imamovic A."/>
            <person name="Ireland A."/>
            <person name="Larimer J."/>
            <person name="McCowan C."/>
            <person name="Murphy C."/>
            <person name="Pearson M."/>
            <person name="Poon T.W."/>
            <person name="Priest M."/>
            <person name="Roberts A."/>
            <person name="Saif S."/>
            <person name="Shea T."/>
            <person name="Sisk P."/>
            <person name="Sykes S."/>
            <person name="Wortman J."/>
            <person name="Nusbaum C."/>
            <person name="Birren B."/>
        </authorList>
    </citation>
    <scope>NUCLEOTIDE SEQUENCE [LARGE SCALE GENOMIC DNA]</scope>
    <source>
        <strain evidence="2 3">CBS 617.96</strain>
    </source>
</reference>
<accession>W9YFW4</accession>
<feature type="compositionally biased region" description="Basic and acidic residues" evidence="1">
    <location>
        <begin position="329"/>
        <end position="344"/>
    </location>
</feature>
<proteinExistence type="predicted"/>
<dbReference type="HOGENOM" id="CLU_412175_0_0_1"/>
<organism evidence="2 3">
    <name type="scientific">Capronia coronata CBS 617.96</name>
    <dbReference type="NCBI Taxonomy" id="1182541"/>
    <lineage>
        <taxon>Eukaryota</taxon>
        <taxon>Fungi</taxon>
        <taxon>Dikarya</taxon>
        <taxon>Ascomycota</taxon>
        <taxon>Pezizomycotina</taxon>
        <taxon>Eurotiomycetes</taxon>
        <taxon>Chaetothyriomycetidae</taxon>
        <taxon>Chaetothyriales</taxon>
        <taxon>Herpotrichiellaceae</taxon>
        <taxon>Capronia</taxon>
    </lineage>
</organism>
<feature type="region of interest" description="Disordered" evidence="1">
    <location>
        <begin position="136"/>
        <end position="172"/>
    </location>
</feature>
<name>W9YFW4_9EURO</name>
<dbReference type="RefSeq" id="XP_007724566.1">
    <property type="nucleotide sequence ID" value="XM_007726376.1"/>
</dbReference>
<feature type="region of interest" description="Disordered" evidence="1">
    <location>
        <begin position="527"/>
        <end position="571"/>
    </location>
</feature>